<dbReference type="InterPro" id="IPR035919">
    <property type="entry name" value="EAL_sf"/>
</dbReference>
<dbReference type="SMART" id="SM00052">
    <property type="entry name" value="EAL"/>
    <property type="match status" value="1"/>
</dbReference>
<dbReference type="EMBL" id="BTCL01000020">
    <property type="protein sequence ID" value="GMK47513.1"/>
    <property type="molecule type" value="Genomic_DNA"/>
</dbReference>
<evidence type="ECO:0000313" key="3">
    <source>
        <dbReference type="Proteomes" id="UP001285921"/>
    </source>
</evidence>
<dbReference type="InterPro" id="IPR050706">
    <property type="entry name" value="Cyclic-di-GMP_PDE-like"/>
</dbReference>
<dbReference type="PROSITE" id="PS50883">
    <property type="entry name" value="EAL"/>
    <property type="match status" value="1"/>
</dbReference>
<name>A0ABQ6NSH8_9BACL</name>
<dbReference type="SUPFAM" id="SSF141868">
    <property type="entry name" value="EAL domain-like"/>
    <property type="match status" value="1"/>
</dbReference>
<reference evidence="2 3" key="1">
    <citation type="submission" date="2023-05" db="EMBL/GenBank/DDBJ databases">
        <title>Draft genome of Paenibacillus sp. CCS26.</title>
        <authorList>
            <person name="Akita H."/>
            <person name="Shinto Y."/>
            <person name="Kimura Z."/>
        </authorList>
    </citation>
    <scope>NUCLEOTIDE SEQUENCE [LARGE SCALE GENOMIC DNA]</scope>
    <source>
        <strain evidence="2 3">CCS26</strain>
    </source>
</reference>
<organism evidence="2 3">
    <name type="scientific">Paenibacillus glycanilyticus</name>
    <dbReference type="NCBI Taxonomy" id="126569"/>
    <lineage>
        <taxon>Bacteria</taxon>
        <taxon>Bacillati</taxon>
        <taxon>Bacillota</taxon>
        <taxon>Bacilli</taxon>
        <taxon>Bacillales</taxon>
        <taxon>Paenibacillaceae</taxon>
        <taxon>Paenibacillus</taxon>
    </lineage>
</organism>
<comment type="caution">
    <text evidence="2">The sequence shown here is derived from an EMBL/GenBank/DDBJ whole genome shotgun (WGS) entry which is preliminary data.</text>
</comment>
<feature type="domain" description="EAL" evidence="1">
    <location>
        <begin position="1"/>
        <end position="225"/>
    </location>
</feature>
<evidence type="ECO:0000259" key="1">
    <source>
        <dbReference type="PROSITE" id="PS50883"/>
    </source>
</evidence>
<dbReference type="Pfam" id="PF00563">
    <property type="entry name" value="EAL"/>
    <property type="match status" value="1"/>
</dbReference>
<proteinExistence type="predicted"/>
<dbReference type="CDD" id="cd01948">
    <property type="entry name" value="EAL"/>
    <property type="match status" value="1"/>
</dbReference>
<dbReference type="RefSeq" id="WP_317981464.1">
    <property type="nucleotide sequence ID" value="NZ_BTCL01000020.1"/>
</dbReference>
<protein>
    <recommendedName>
        <fullName evidence="1">EAL domain-containing protein</fullName>
    </recommendedName>
</protein>
<dbReference type="PANTHER" id="PTHR33121">
    <property type="entry name" value="CYCLIC DI-GMP PHOSPHODIESTERASE PDEF"/>
    <property type="match status" value="1"/>
</dbReference>
<dbReference type="InterPro" id="IPR001633">
    <property type="entry name" value="EAL_dom"/>
</dbReference>
<sequence>MEWYMCYQPIIDVVGCNVFGYEALVRSPSADKPADLFKAAAKEKKAVDLDQAIILQAIQEGEELLLQGELLFINVRAKTLLKGVHVAAAMANRTILEMTERMALTVSSRPTIEQLSGNGVRFAIDDYGRGYSNLDRFVQNWFCPTIIKLDKLFTQRMAADKRAYAVVRQTVQFCVDAGLLLIVEGVETTKQRDMLLACGVRYMQGYFFGMPATKAHWQAARWLKRNENDLQPSVEERAGGFFMSKKEVILHE</sequence>
<evidence type="ECO:0000313" key="2">
    <source>
        <dbReference type="EMBL" id="GMK47513.1"/>
    </source>
</evidence>
<keyword evidence="3" id="KW-1185">Reference proteome</keyword>
<gene>
    <name evidence="2" type="ORF">PghCCS26_46430</name>
</gene>
<accession>A0ABQ6NSH8</accession>
<dbReference type="PANTHER" id="PTHR33121:SF70">
    <property type="entry name" value="SIGNALING PROTEIN YKOW"/>
    <property type="match status" value="1"/>
</dbReference>
<dbReference type="Proteomes" id="UP001285921">
    <property type="component" value="Unassembled WGS sequence"/>
</dbReference>
<dbReference type="Gene3D" id="3.20.20.450">
    <property type="entry name" value="EAL domain"/>
    <property type="match status" value="1"/>
</dbReference>